<keyword evidence="2" id="KW-1185">Reference proteome</keyword>
<dbReference type="OrthoDB" id="4121224at2759"/>
<dbReference type="AlphaFoldDB" id="A0A0D2HYA7"/>
<evidence type="ECO:0000313" key="1">
    <source>
        <dbReference type="EMBL" id="KIW89509.1"/>
    </source>
</evidence>
<gene>
    <name evidence="1" type="ORF">Z519_09665</name>
</gene>
<name>A0A0D2HYA7_CLAB1</name>
<sequence>MRKDITSLSPVAVNLDHSSHSTILEASKSGGVHQNDREVGLAVAGSRATSKSTVKNEGKATNVMQVKKGTKNLKPTIVKKTCFLSSKGLTFLDLYMDIRAQIYSILEAIPDHSRDDATDFPKGYDGWSKTRKSLLFVCRQVHNEFAPYFLRSTTIRLEYWRRTPELFSEFLATLDPIKVINIRHLEYRVFPPRIAADIFKDVPIGLFGVLLPSLHVLPFDHEAENYSLSRLYGRFAGVLHLETFDVIRSPFVYNPIRAILPVDDFRNAHSVPRATMDLSTGWLWWSLEQYLSEHVMQDSYVVRTQGLERFDRSYNNNNTVRLSFRKSKEQLQKEVQEAAKRLWEAGMPT</sequence>
<dbReference type="Proteomes" id="UP000053789">
    <property type="component" value="Unassembled WGS sequence"/>
</dbReference>
<dbReference type="HOGENOM" id="CLU_847325_0_0_1"/>
<proteinExistence type="predicted"/>
<accession>A0A0D2HYA7</accession>
<dbReference type="EMBL" id="KN846995">
    <property type="protein sequence ID" value="KIW89509.1"/>
    <property type="molecule type" value="Genomic_DNA"/>
</dbReference>
<evidence type="ECO:0000313" key="2">
    <source>
        <dbReference type="Proteomes" id="UP000053789"/>
    </source>
</evidence>
<protein>
    <submittedName>
        <fullName evidence="1">Uncharacterized protein</fullName>
    </submittedName>
</protein>
<dbReference type="GeneID" id="27702593"/>
<dbReference type="RefSeq" id="XP_016616178.1">
    <property type="nucleotide sequence ID" value="XM_016767386.1"/>
</dbReference>
<dbReference type="VEuPathDB" id="FungiDB:Z519_09665"/>
<organism evidence="1 2">
    <name type="scientific">Cladophialophora bantiana (strain ATCC 10958 / CBS 173.52 / CDC B-1940 / NIH 8579)</name>
    <name type="common">Xylohypha bantiana</name>
    <dbReference type="NCBI Taxonomy" id="1442370"/>
    <lineage>
        <taxon>Eukaryota</taxon>
        <taxon>Fungi</taxon>
        <taxon>Dikarya</taxon>
        <taxon>Ascomycota</taxon>
        <taxon>Pezizomycotina</taxon>
        <taxon>Eurotiomycetes</taxon>
        <taxon>Chaetothyriomycetidae</taxon>
        <taxon>Chaetothyriales</taxon>
        <taxon>Herpotrichiellaceae</taxon>
        <taxon>Cladophialophora</taxon>
    </lineage>
</organism>
<reference evidence="1" key="1">
    <citation type="submission" date="2015-01" db="EMBL/GenBank/DDBJ databases">
        <title>The Genome Sequence of Cladophialophora bantiana CBS 173.52.</title>
        <authorList>
            <consortium name="The Broad Institute Genomics Platform"/>
            <person name="Cuomo C."/>
            <person name="de Hoog S."/>
            <person name="Gorbushina A."/>
            <person name="Stielow B."/>
            <person name="Teixiera M."/>
            <person name="Abouelleil A."/>
            <person name="Chapman S.B."/>
            <person name="Priest M."/>
            <person name="Young S.K."/>
            <person name="Wortman J."/>
            <person name="Nusbaum C."/>
            <person name="Birren B."/>
        </authorList>
    </citation>
    <scope>NUCLEOTIDE SEQUENCE [LARGE SCALE GENOMIC DNA]</scope>
    <source>
        <strain evidence="1">CBS 173.52</strain>
    </source>
</reference>